<dbReference type="Pfam" id="PF13618">
    <property type="entry name" value="Gluconate_2-dh3"/>
    <property type="match status" value="1"/>
</dbReference>
<protein>
    <submittedName>
        <fullName evidence="1">Gluconate 2-dehydrogenase gamma chain</fullName>
    </submittedName>
</protein>
<comment type="caution">
    <text evidence="1">The sequence shown here is derived from an EMBL/GenBank/DDBJ whole genome shotgun (WGS) entry which is preliminary data.</text>
</comment>
<proteinExistence type="predicted"/>
<sequence length="211" mass="23161">MASTPQAHDDSTALLWFNDEEARTVEAVCERIIPGDGVDPGATDAGVVYYIDRAVAGVSTDLQTVYRRGLRELADFCRREHGVPFVDMAPTTQDDVVRRFLGPEVQETAAGVQFGPSDQPGGEVLLRFFAVIREHTVEGFFCDPAYGGNRGAVGWKLVGFPGAHWGYTAEQMGPGFDGRSLPIKTLADLRRELSSLPPNEIFTRNDLETER</sequence>
<dbReference type="AlphaFoldDB" id="A0A543DVF9"/>
<dbReference type="RefSeq" id="WP_142046983.1">
    <property type="nucleotide sequence ID" value="NZ_VFPA01000001.1"/>
</dbReference>
<dbReference type="InterPro" id="IPR027056">
    <property type="entry name" value="Gluconate_2DH_su3"/>
</dbReference>
<keyword evidence="2" id="KW-1185">Reference proteome</keyword>
<gene>
    <name evidence="1" type="ORF">FB558_0043</name>
</gene>
<dbReference type="OrthoDB" id="8400810at2"/>
<evidence type="ECO:0000313" key="2">
    <source>
        <dbReference type="Proteomes" id="UP000315677"/>
    </source>
</evidence>
<organism evidence="1 2">
    <name type="scientific">Pseudonocardia kunmingensis</name>
    <dbReference type="NCBI Taxonomy" id="630975"/>
    <lineage>
        <taxon>Bacteria</taxon>
        <taxon>Bacillati</taxon>
        <taxon>Actinomycetota</taxon>
        <taxon>Actinomycetes</taxon>
        <taxon>Pseudonocardiales</taxon>
        <taxon>Pseudonocardiaceae</taxon>
        <taxon>Pseudonocardia</taxon>
    </lineage>
</organism>
<name>A0A543DVF9_9PSEU</name>
<evidence type="ECO:0000313" key="1">
    <source>
        <dbReference type="EMBL" id="TQM13311.1"/>
    </source>
</evidence>
<dbReference type="Proteomes" id="UP000315677">
    <property type="component" value="Unassembled WGS sequence"/>
</dbReference>
<dbReference type="EMBL" id="VFPA01000001">
    <property type="protein sequence ID" value="TQM13311.1"/>
    <property type="molecule type" value="Genomic_DNA"/>
</dbReference>
<reference evidence="1 2" key="1">
    <citation type="submission" date="2019-06" db="EMBL/GenBank/DDBJ databases">
        <title>Sequencing the genomes of 1000 actinobacteria strains.</title>
        <authorList>
            <person name="Klenk H.-P."/>
        </authorList>
    </citation>
    <scope>NUCLEOTIDE SEQUENCE [LARGE SCALE GENOMIC DNA]</scope>
    <source>
        <strain evidence="1 2">DSM 45301</strain>
    </source>
</reference>
<accession>A0A543DVF9</accession>